<organism evidence="1 2">
    <name type="scientific">Plesiocystis pacifica SIR-1</name>
    <dbReference type="NCBI Taxonomy" id="391625"/>
    <lineage>
        <taxon>Bacteria</taxon>
        <taxon>Pseudomonadati</taxon>
        <taxon>Myxococcota</taxon>
        <taxon>Polyangia</taxon>
        <taxon>Nannocystales</taxon>
        <taxon>Nannocystaceae</taxon>
        <taxon>Plesiocystis</taxon>
    </lineage>
</organism>
<gene>
    <name evidence="1" type="ORF">PPSIR1_19032</name>
</gene>
<dbReference type="EMBL" id="ABCS01000108">
    <property type="protein sequence ID" value="EDM74983.1"/>
    <property type="molecule type" value="Genomic_DNA"/>
</dbReference>
<evidence type="ECO:0000313" key="2">
    <source>
        <dbReference type="Proteomes" id="UP000005801"/>
    </source>
</evidence>
<proteinExistence type="predicted"/>
<protein>
    <submittedName>
        <fullName evidence="1">Uncharacterized protein</fullName>
    </submittedName>
</protein>
<dbReference type="Proteomes" id="UP000005801">
    <property type="component" value="Unassembled WGS sequence"/>
</dbReference>
<dbReference type="AlphaFoldDB" id="A6GGM3"/>
<evidence type="ECO:0000313" key="1">
    <source>
        <dbReference type="EMBL" id="EDM74983.1"/>
    </source>
</evidence>
<name>A6GGM3_9BACT</name>
<keyword evidence="2" id="KW-1185">Reference proteome</keyword>
<reference evidence="1 2" key="1">
    <citation type="submission" date="2007-06" db="EMBL/GenBank/DDBJ databases">
        <authorList>
            <person name="Shimkets L."/>
            <person name="Ferriera S."/>
            <person name="Johnson J."/>
            <person name="Kravitz S."/>
            <person name="Beeson K."/>
            <person name="Sutton G."/>
            <person name="Rogers Y.-H."/>
            <person name="Friedman R."/>
            <person name="Frazier M."/>
            <person name="Venter J.C."/>
        </authorList>
    </citation>
    <scope>NUCLEOTIDE SEQUENCE [LARGE SCALE GENOMIC DNA]</scope>
    <source>
        <strain evidence="1 2">SIR-1</strain>
    </source>
</reference>
<comment type="caution">
    <text evidence="1">The sequence shown here is derived from an EMBL/GenBank/DDBJ whole genome shotgun (WGS) entry which is preliminary data.</text>
</comment>
<sequence>MGLVQLGQAFGPLLLIRLAEQLRGRDTETVGELVEPVEIDVLLASEHCEEFSSIDPCSIGDHRQWGVTRRRQPAQVVREKLCGAFPRHGHL</sequence>
<accession>A6GGM3</accession>